<reference evidence="1 2" key="1">
    <citation type="journal article" date="2023" name="Nucleic Acids Res.">
        <title>The hologenome of Daphnia magna reveals possible DNA methylation and microbiome-mediated evolution of the host genome.</title>
        <authorList>
            <person name="Chaturvedi A."/>
            <person name="Li X."/>
            <person name="Dhandapani V."/>
            <person name="Marshall H."/>
            <person name="Kissane S."/>
            <person name="Cuenca-Cambronero M."/>
            <person name="Asole G."/>
            <person name="Calvet F."/>
            <person name="Ruiz-Romero M."/>
            <person name="Marangio P."/>
            <person name="Guigo R."/>
            <person name="Rago D."/>
            <person name="Mirbahai L."/>
            <person name="Eastwood N."/>
            <person name="Colbourne J.K."/>
            <person name="Zhou J."/>
            <person name="Mallon E."/>
            <person name="Orsini L."/>
        </authorList>
    </citation>
    <scope>NUCLEOTIDE SEQUENCE [LARGE SCALE GENOMIC DNA]</scope>
    <source>
        <strain evidence="1">LRV0_1</strain>
    </source>
</reference>
<evidence type="ECO:0000313" key="1">
    <source>
        <dbReference type="EMBL" id="KAK4014621.1"/>
    </source>
</evidence>
<dbReference type="Proteomes" id="UP001234178">
    <property type="component" value="Unassembled WGS sequence"/>
</dbReference>
<keyword evidence="2" id="KW-1185">Reference proteome</keyword>
<proteinExistence type="predicted"/>
<gene>
    <name evidence="1" type="ORF">OUZ56_027139</name>
</gene>
<organism evidence="1 2">
    <name type="scientific">Daphnia magna</name>
    <dbReference type="NCBI Taxonomy" id="35525"/>
    <lineage>
        <taxon>Eukaryota</taxon>
        <taxon>Metazoa</taxon>
        <taxon>Ecdysozoa</taxon>
        <taxon>Arthropoda</taxon>
        <taxon>Crustacea</taxon>
        <taxon>Branchiopoda</taxon>
        <taxon>Diplostraca</taxon>
        <taxon>Cladocera</taxon>
        <taxon>Anomopoda</taxon>
        <taxon>Daphniidae</taxon>
        <taxon>Daphnia</taxon>
    </lineage>
</organism>
<dbReference type="EMBL" id="JAOYFB010000004">
    <property type="protein sequence ID" value="KAK4014621.1"/>
    <property type="molecule type" value="Genomic_DNA"/>
</dbReference>
<protein>
    <submittedName>
        <fullName evidence="1">Uncharacterized protein</fullName>
    </submittedName>
</protein>
<accession>A0ABQ9ZPK7</accession>
<sequence length="77" mass="8165">MTILVKVTPNFDRGQALPITDITAPSTEITSPIKIIPAPDRLESSPIGAGPSATKTPDGIRLQCEMAHWHNSASAET</sequence>
<comment type="caution">
    <text evidence="1">The sequence shown here is derived from an EMBL/GenBank/DDBJ whole genome shotgun (WGS) entry which is preliminary data.</text>
</comment>
<evidence type="ECO:0000313" key="2">
    <source>
        <dbReference type="Proteomes" id="UP001234178"/>
    </source>
</evidence>
<name>A0ABQ9ZPK7_9CRUS</name>